<dbReference type="EMBL" id="JACCJC010000032">
    <property type="protein sequence ID" value="KAF6234230.1"/>
    <property type="molecule type" value="Genomic_DNA"/>
</dbReference>
<evidence type="ECO:0000256" key="2">
    <source>
        <dbReference type="SAM" id="SignalP"/>
    </source>
</evidence>
<evidence type="ECO:0008006" key="5">
    <source>
        <dbReference type="Google" id="ProtNLM"/>
    </source>
</evidence>
<evidence type="ECO:0000313" key="3">
    <source>
        <dbReference type="EMBL" id="KAF6234230.1"/>
    </source>
</evidence>
<sequence length="167" mass="17636">MKLIYFFLPLVSLALADSQIKCPCSKQDCSKVADSCACENKNIVNKYFCCDANTAPPKDLGLKECESAEKSTIPIMPHGPKDWLDSFFSSHSQQSTSTAASTAYKTSTLTVPSSTSSSISSVPVSTSTAVETTTVAPSTLVTVITTTTTTTSSTTSVRKNPLATDTV</sequence>
<keyword evidence="2" id="KW-0732">Signal</keyword>
<dbReference type="GeneID" id="59289306"/>
<accession>A0A8H6FT50</accession>
<feature type="compositionally biased region" description="Low complexity" evidence="1">
    <location>
        <begin position="147"/>
        <end position="157"/>
    </location>
</feature>
<dbReference type="Proteomes" id="UP000578531">
    <property type="component" value="Unassembled WGS sequence"/>
</dbReference>
<comment type="caution">
    <text evidence="3">The sequence shown here is derived from an EMBL/GenBank/DDBJ whole genome shotgun (WGS) entry which is preliminary data.</text>
</comment>
<keyword evidence="4" id="KW-1185">Reference proteome</keyword>
<feature type="chain" id="PRO_5034962609" description="Extracellular membrane protein CFEM domain-containing protein" evidence="2">
    <location>
        <begin position="17"/>
        <end position="167"/>
    </location>
</feature>
<feature type="region of interest" description="Disordered" evidence="1">
    <location>
        <begin position="147"/>
        <end position="167"/>
    </location>
</feature>
<feature type="signal peptide" evidence="2">
    <location>
        <begin position="1"/>
        <end position="16"/>
    </location>
</feature>
<evidence type="ECO:0000256" key="1">
    <source>
        <dbReference type="SAM" id="MobiDB-lite"/>
    </source>
</evidence>
<proteinExistence type="predicted"/>
<protein>
    <recommendedName>
        <fullName evidence="5">Extracellular membrane protein CFEM domain-containing protein</fullName>
    </recommendedName>
</protein>
<evidence type="ECO:0000313" key="4">
    <source>
        <dbReference type="Proteomes" id="UP000578531"/>
    </source>
</evidence>
<dbReference type="AlphaFoldDB" id="A0A8H6FT50"/>
<reference evidence="3 4" key="1">
    <citation type="journal article" date="2020" name="Genomics">
        <title>Complete, high-quality genomes from long-read metagenomic sequencing of two wolf lichen thalli reveals enigmatic genome architecture.</title>
        <authorList>
            <person name="McKenzie S.K."/>
            <person name="Walston R.F."/>
            <person name="Allen J.L."/>
        </authorList>
    </citation>
    <scope>NUCLEOTIDE SEQUENCE [LARGE SCALE GENOMIC DNA]</scope>
    <source>
        <strain evidence="3">WasteWater2</strain>
    </source>
</reference>
<organism evidence="3 4">
    <name type="scientific">Letharia columbiana</name>
    <dbReference type="NCBI Taxonomy" id="112416"/>
    <lineage>
        <taxon>Eukaryota</taxon>
        <taxon>Fungi</taxon>
        <taxon>Dikarya</taxon>
        <taxon>Ascomycota</taxon>
        <taxon>Pezizomycotina</taxon>
        <taxon>Lecanoromycetes</taxon>
        <taxon>OSLEUM clade</taxon>
        <taxon>Lecanoromycetidae</taxon>
        <taxon>Lecanorales</taxon>
        <taxon>Lecanorineae</taxon>
        <taxon>Parmeliaceae</taxon>
        <taxon>Letharia</taxon>
    </lineage>
</organism>
<gene>
    <name evidence="3" type="ORF">HO173_007650</name>
</gene>
<dbReference type="RefSeq" id="XP_037163631.1">
    <property type="nucleotide sequence ID" value="XM_037309552.1"/>
</dbReference>
<name>A0A8H6FT50_9LECA</name>